<dbReference type="Proteomes" id="UP001163223">
    <property type="component" value="Chromosome"/>
</dbReference>
<sequence length="126" mass="13264">MRLRFLLLAALAALGGCQTDGSDAAPDTSSPSYAVDNLRRGMPYSEARAVLAFGGWEGQPYPAATAAQRCVGRDECAIYPETELCSGPGLGTCRFNFVNGDGERLVVTAAGASPGQMRLNGWGYVR</sequence>
<keyword evidence="2" id="KW-1185">Reference proteome</keyword>
<gene>
    <name evidence="1" type="ORF">OXU80_16450</name>
</gene>
<proteinExistence type="predicted"/>
<evidence type="ECO:0000313" key="1">
    <source>
        <dbReference type="EMBL" id="WAJ26466.1"/>
    </source>
</evidence>
<organism evidence="1 2">
    <name type="scientific">Antarcticirhabdus aurantiaca</name>
    <dbReference type="NCBI Taxonomy" id="2606717"/>
    <lineage>
        <taxon>Bacteria</taxon>
        <taxon>Pseudomonadati</taxon>
        <taxon>Pseudomonadota</taxon>
        <taxon>Alphaproteobacteria</taxon>
        <taxon>Hyphomicrobiales</taxon>
        <taxon>Aurantimonadaceae</taxon>
        <taxon>Antarcticirhabdus</taxon>
    </lineage>
</organism>
<reference evidence="1" key="1">
    <citation type="submission" date="2022-11" db="EMBL/GenBank/DDBJ databases">
        <title>beta-Carotene-producing bacterium, Jeongeuplla avenae sp. nov., alleviates the salt stress of Arabidopsis seedlings.</title>
        <authorList>
            <person name="Jiang L."/>
            <person name="Lee J."/>
        </authorList>
    </citation>
    <scope>NUCLEOTIDE SEQUENCE</scope>
    <source>
        <strain evidence="1">DY_R2A_6</strain>
    </source>
</reference>
<evidence type="ECO:0000313" key="2">
    <source>
        <dbReference type="Proteomes" id="UP001163223"/>
    </source>
</evidence>
<dbReference type="EMBL" id="CP113520">
    <property type="protein sequence ID" value="WAJ26466.1"/>
    <property type="molecule type" value="Genomic_DNA"/>
</dbReference>
<name>A0ACD4NI70_9HYPH</name>
<accession>A0ACD4NI70</accession>
<protein>
    <submittedName>
        <fullName evidence="1">Uncharacterized protein</fullName>
    </submittedName>
</protein>